<dbReference type="Pfam" id="PF26327">
    <property type="entry name" value="LpqS"/>
    <property type="match status" value="1"/>
</dbReference>
<keyword evidence="1" id="KW-1133">Transmembrane helix</keyword>
<evidence type="ECO:0000313" key="2">
    <source>
        <dbReference type="EMBL" id="QPI36298.1"/>
    </source>
</evidence>
<protein>
    <recommendedName>
        <fullName evidence="4">Lipoprotein LpqS</fullName>
    </recommendedName>
</protein>
<evidence type="ECO:0000256" key="1">
    <source>
        <dbReference type="SAM" id="Phobius"/>
    </source>
</evidence>
<reference evidence="2" key="1">
    <citation type="submission" date="2020-11" db="EMBL/GenBank/DDBJ databases">
        <title>Intraspecies plasmid and genomic variation of Mycobacterium kubicae revealed by the complete genome sequences of two clinical isolates.</title>
        <authorList>
            <person name="Hendrix J.R."/>
            <person name="Epperson L.E."/>
            <person name="Honda J.R."/>
            <person name="Strong M."/>
        </authorList>
    </citation>
    <scope>NUCLEOTIDE SEQUENCE</scope>
    <source>
        <strain evidence="2">JCM 13573</strain>
    </source>
</reference>
<dbReference type="EMBL" id="CP065047">
    <property type="protein sequence ID" value="QPI36298.1"/>
    <property type="molecule type" value="Genomic_DNA"/>
</dbReference>
<evidence type="ECO:0008006" key="4">
    <source>
        <dbReference type="Google" id="ProtNLM"/>
    </source>
</evidence>
<gene>
    <name evidence="2" type="ORF">I2456_17400</name>
</gene>
<dbReference type="RefSeq" id="WP_139822974.1">
    <property type="nucleotide sequence ID" value="NZ_BLKU01000005.1"/>
</dbReference>
<organism evidence="2 3">
    <name type="scientific">Mycobacterium kubicae</name>
    <dbReference type="NCBI Taxonomy" id="120959"/>
    <lineage>
        <taxon>Bacteria</taxon>
        <taxon>Bacillati</taxon>
        <taxon>Actinomycetota</taxon>
        <taxon>Actinomycetes</taxon>
        <taxon>Mycobacteriales</taxon>
        <taxon>Mycobacteriaceae</taxon>
        <taxon>Mycobacterium</taxon>
        <taxon>Mycobacterium simiae complex</taxon>
    </lineage>
</organism>
<feature type="transmembrane region" description="Helical" evidence="1">
    <location>
        <begin position="12"/>
        <end position="33"/>
    </location>
</feature>
<name>A0AAX1J496_9MYCO</name>
<sequence length="144" mass="14870">MKSPVVGESSQVRCLVTFLTAAWMALGLVVIGAHDGMHSNLLISELGASNSPHALMIPPRVESVLDLDHPDFDDGSSADHHEPMMAIVLPRSTAVLVAGGMTTTLVALAGSLASGAMLGGRGPHGSAAVCAGQDVLMRFCLSRR</sequence>
<keyword evidence="1" id="KW-0472">Membrane</keyword>
<accession>A0AAX1J496</accession>
<dbReference type="KEGG" id="mku:I2456_17400"/>
<evidence type="ECO:0000313" key="3">
    <source>
        <dbReference type="Proteomes" id="UP000663583"/>
    </source>
</evidence>
<keyword evidence="1" id="KW-0812">Transmembrane</keyword>
<dbReference type="AlphaFoldDB" id="A0AAX1J496"/>
<dbReference type="Proteomes" id="UP000663583">
    <property type="component" value="Chromosome"/>
</dbReference>
<proteinExistence type="predicted"/>
<dbReference type="InterPro" id="IPR058714">
    <property type="entry name" value="LpqS"/>
</dbReference>
<feature type="transmembrane region" description="Helical" evidence="1">
    <location>
        <begin position="93"/>
        <end position="113"/>
    </location>
</feature>